<dbReference type="NCBIfam" id="TIGR01494">
    <property type="entry name" value="ATPase_P-type"/>
    <property type="match status" value="1"/>
</dbReference>
<feature type="domain" description="P-type ATPase A" evidence="12">
    <location>
        <begin position="215"/>
        <end position="314"/>
    </location>
</feature>
<feature type="coiled-coil region" evidence="11">
    <location>
        <begin position="17"/>
        <end position="44"/>
    </location>
</feature>
<gene>
    <name evidence="13" type="ORF">OOT00_12775</name>
</gene>
<dbReference type="InterPro" id="IPR023214">
    <property type="entry name" value="HAD_sf"/>
</dbReference>
<evidence type="ECO:0000256" key="7">
    <source>
        <dbReference type="ARBA" id="ARBA00023136"/>
    </source>
</evidence>
<dbReference type="SFLD" id="SFLDS00003">
    <property type="entry name" value="Haloacid_Dehalogenase"/>
    <property type="match status" value="1"/>
</dbReference>
<dbReference type="Gene3D" id="2.70.150.10">
    <property type="entry name" value="Calcium-transporting ATPase, cytoplasmic transduction domain A"/>
    <property type="match status" value="1"/>
</dbReference>
<comment type="similarity">
    <text evidence="2 10">Belongs to the cation transport ATPase (P-type) (TC 3.A.3) family. Type IB subfamily.</text>
</comment>
<dbReference type="InterPro" id="IPR001757">
    <property type="entry name" value="P_typ_ATPase"/>
</dbReference>
<dbReference type="InterPro" id="IPR044492">
    <property type="entry name" value="P_typ_ATPase_HD_dom"/>
</dbReference>
<dbReference type="RefSeq" id="WP_265425772.1">
    <property type="nucleotide sequence ID" value="NZ_JAPFPW010000016.1"/>
</dbReference>
<dbReference type="Pfam" id="PF00122">
    <property type="entry name" value="E1-E2_ATPase"/>
    <property type="match status" value="1"/>
</dbReference>
<keyword evidence="5" id="KW-1278">Translocase</keyword>
<evidence type="ECO:0000313" key="14">
    <source>
        <dbReference type="Proteomes" id="UP001209681"/>
    </source>
</evidence>
<dbReference type="Gene3D" id="3.40.50.1000">
    <property type="entry name" value="HAD superfamily/HAD-like"/>
    <property type="match status" value="1"/>
</dbReference>
<comment type="subcellular location">
    <subcellularLocation>
        <location evidence="10">Cell membrane</location>
    </subcellularLocation>
    <subcellularLocation>
        <location evidence="1">Membrane</location>
    </subcellularLocation>
</comment>
<dbReference type="Pfam" id="PF00702">
    <property type="entry name" value="Hydrolase"/>
    <property type="match status" value="1"/>
</dbReference>
<feature type="transmembrane region" description="Helical" evidence="10">
    <location>
        <begin position="359"/>
        <end position="384"/>
    </location>
</feature>
<evidence type="ECO:0000256" key="6">
    <source>
        <dbReference type="ARBA" id="ARBA00022989"/>
    </source>
</evidence>
<evidence type="ECO:0000256" key="8">
    <source>
        <dbReference type="ARBA" id="ARBA00039097"/>
    </source>
</evidence>
<accession>A0ABT3NBM0</accession>
<organism evidence="13 14">
    <name type="scientific">Desulfobotulus pelophilus</name>
    <dbReference type="NCBI Taxonomy" id="2823377"/>
    <lineage>
        <taxon>Bacteria</taxon>
        <taxon>Pseudomonadati</taxon>
        <taxon>Thermodesulfobacteriota</taxon>
        <taxon>Desulfobacteria</taxon>
        <taxon>Desulfobacterales</taxon>
        <taxon>Desulfobacteraceae</taxon>
        <taxon>Desulfobotulus</taxon>
    </lineage>
</organism>
<keyword evidence="3 10" id="KW-0812">Transmembrane</keyword>
<keyword evidence="4 10" id="KW-0479">Metal-binding</keyword>
<protein>
    <recommendedName>
        <fullName evidence="8">P-type Zn(2+) transporter</fullName>
        <ecNumber evidence="8">7.2.2.12</ecNumber>
    </recommendedName>
</protein>
<dbReference type="EC" id="7.2.2.12" evidence="8"/>
<dbReference type="PANTHER" id="PTHR48085:SF5">
    <property type="entry name" value="CADMIUM_ZINC-TRANSPORTING ATPASE HMA4-RELATED"/>
    <property type="match status" value="1"/>
</dbReference>
<evidence type="ECO:0000259" key="12">
    <source>
        <dbReference type="Pfam" id="PF00122"/>
    </source>
</evidence>
<dbReference type="InterPro" id="IPR023299">
    <property type="entry name" value="ATPase_P-typ_cyto_dom_N"/>
</dbReference>
<comment type="catalytic activity">
    <reaction evidence="9">
        <text>Zn(2+)(in) + ATP + H2O = Zn(2+)(out) + ADP + phosphate + H(+)</text>
        <dbReference type="Rhea" id="RHEA:20621"/>
        <dbReference type="ChEBI" id="CHEBI:15377"/>
        <dbReference type="ChEBI" id="CHEBI:15378"/>
        <dbReference type="ChEBI" id="CHEBI:29105"/>
        <dbReference type="ChEBI" id="CHEBI:30616"/>
        <dbReference type="ChEBI" id="CHEBI:43474"/>
        <dbReference type="ChEBI" id="CHEBI:456216"/>
        <dbReference type="EC" id="7.2.2.12"/>
    </reaction>
</comment>
<keyword evidence="10" id="KW-0067">ATP-binding</keyword>
<dbReference type="PANTHER" id="PTHR48085">
    <property type="entry name" value="CADMIUM/ZINC-TRANSPORTING ATPASE HMA2-RELATED"/>
    <property type="match status" value="1"/>
</dbReference>
<dbReference type="SFLD" id="SFLDF00027">
    <property type="entry name" value="p-type_atpase"/>
    <property type="match status" value="1"/>
</dbReference>
<evidence type="ECO:0000256" key="9">
    <source>
        <dbReference type="ARBA" id="ARBA00047308"/>
    </source>
</evidence>
<dbReference type="Proteomes" id="UP001209681">
    <property type="component" value="Unassembled WGS sequence"/>
</dbReference>
<evidence type="ECO:0000256" key="4">
    <source>
        <dbReference type="ARBA" id="ARBA00022723"/>
    </source>
</evidence>
<dbReference type="Gene3D" id="3.40.1110.10">
    <property type="entry name" value="Calcium-transporting ATPase, cytoplasmic domain N"/>
    <property type="match status" value="1"/>
</dbReference>
<evidence type="ECO:0000256" key="1">
    <source>
        <dbReference type="ARBA" id="ARBA00004370"/>
    </source>
</evidence>
<dbReference type="SFLD" id="SFLDG00002">
    <property type="entry name" value="C1.7:_P-type_atpase_like"/>
    <property type="match status" value="1"/>
</dbReference>
<keyword evidence="7 10" id="KW-0472">Membrane</keyword>
<keyword evidence="10" id="KW-1003">Cell membrane</keyword>
<comment type="caution">
    <text evidence="13">The sequence shown here is derived from an EMBL/GenBank/DDBJ whole genome shotgun (WGS) entry which is preliminary data.</text>
</comment>
<comment type="caution">
    <text evidence="10">Lacks conserved residue(s) required for the propagation of feature annotation.</text>
</comment>
<dbReference type="SUPFAM" id="SSF81653">
    <property type="entry name" value="Calcium ATPase, transduction domain A"/>
    <property type="match status" value="1"/>
</dbReference>
<dbReference type="Pfam" id="PF19991">
    <property type="entry name" value="HMA_2"/>
    <property type="match status" value="1"/>
</dbReference>
<evidence type="ECO:0000256" key="2">
    <source>
        <dbReference type="ARBA" id="ARBA00006024"/>
    </source>
</evidence>
<dbReference type="NCBIfam" id="TIGR01525">
    <property type="entry name" value="ATPase-IB_hvy"/>
    <property type="match status" value="1"/>
</dbReference>
<keyword evidence="6 10" id="KW-1133">Transmembrane helix</keyword>
<keyword evidence="10" id="KW-0547">Nucleotide-binding</keyword>
<proteinExistence type="inferred from homology"/>
<name>A0ABT3NBM0_9BACT</name>
<dbReference type="EMBL" id="JAPFPW010000016">
    <property type="protein sequence ID" value="MCW7754858.1"/>
    <property type="molecule type" value="Genomic_DNA"/>
</dbReference>
<dbReference type="InterPro" id="IPR059000">
    <property type="entry name" value="ATPase_P-type_domA"/>
</dbReference>
<dbReference type="InterPro" id="IPR051014">
    <property type="entry name" value="Cation_Transport_ATPase_IB"/>
</dbReference>
<evidence type="ECO:0000256" key="5">
    <source>
        <dbReference type="ARBA" id="ARBA00022967"/>
    </source>
</evidence>
<dbReference type="SUPFAM" id="SSF81665">
    <property type="entry name" value="Calcium ATPase, transmembrane domain M"/>
    <property type="match status" value="1"/>
</dbReference>
<dbReference type="InterPro" id="IPR018303">
    <property type="entry name" value="ATPase_P-typ_P_site"/>
</dbReference>
<evidence type="ECO:0000256" key="10">
    <source>
        <dbReference type="RuleBase" id="RU362081"/>
    </source>
</evidence>
<keyword evidence="11" id="KW-0175">Coiled coil</keyword>
<dbReference type="InterPro" id="IPR008250">
    <property type="entry name" value="ATPase_P-typ_transduc_dom_A_sf"/>
</dbReference>
<feature type="transmembrane region" description="Helical" evidence="10">
    <location>
        <begin position="104"/>
        <end position="124"/>
    </location>
</feature>
<reference evidence="13 14" key="1">
    <citation type="submission" date="2022-11" db="EMBL/GenBank/DDBJ databases">
        <title>Desulfobotulus tamanensis H1 sp. nov. - anaerobic, alkaliphilic, sulphate reducing bacterium isolated from terrestrial mud volcano.</title>
        <authorList>
            <person name="Frolova A."/>
            <person name="Merkel A.Y."/>
            <person name="Slobodkin A.I."/>
        </authorList>
    </citation>
    <scope>NUCLEOTIDE SEQUENCE [LARGE SCALE GENOMIC DNA]</scope>
    <source>
        <strain evidence="13 14">H1</strain>
    </source>
</reference>
<evidence type="ECO:0000256" key="3">
    <source>
        <dbReference type="ARBA" id="ARBA00022692"/>
    </source>
</evidence>
<dbReference type="PRINTS" id="PR00119">
    <property type="entry name" value="CATATPASE"/>
</dbReference>
<dbReference type="InterPro" id="IPR027256">
    <property type="entry name" value="P-typ_ATPase_IB"/>
</dbReference>
<evidence type="ECO:0000313" key="13">
    <source>
        <dbReference type="EMBL" id="MCW7754858.1"/>
    </source>
</evidence>
<dbReference type="InterPro" id="IPR036412">
    <property type="entry name" value="HAD-like_sf"/>
</dbReference>
<evidence type="ECO:0000256" key="11">
    <source>
        <dbReference type="SAM" id="Coils"/>
    </source>
</evidence>
<dbReference type="PROSITE" id="PS00154">
    <property type="entry name" value="ATPASE_E1_E2"/>
    <property type="match status" value="1"/>
</dbReference>
<dbReference type="InterPro" id="IPR023298">
    <property type="entry name" value="ATPase_P-typ_TM_dom_sf"/>
</dbReference>
<dbReference type="SUPFAM" id="SSF56784">
    <property type="entry name" value="HAD-like"/>
    <property type="match status" value="1"/>
</dbReference>
<sequence>MKKKFAIRHDIPGRIRIHASRLRLAETEQELKEKTERMEGLLWIRINPGCASLVMLYDRDRLSRENLLDFLDHFFNAGSTTPLKNPAEENPECVCVEEHAVRKAFIRFAAVSAVMGGVVLRNALFKTATLQTAFSPLGMATFALTVPLIRSALKRTRERKLTLDGFLAAGSTAAIAAGEAMTALEILWINSGAELLSAWIAERSRKSIASILDITSHHTFVLMDGVEVERHVSELEAGDIVVLHTGEKISVDGTIIHGQALVNEAPITGRDEQVHKKEGDTVHAGTFVRQGVIQVRAEFVGDSTYLARVMHKVECALESRAPIEGVADRLASSLVKVGLGVTAVTFLTTGSAWRSFTVLLVMACPCATVLAASTAISAAISAAARNRILVKGGRYLEEAGKCNLIFFDKTGTLTTTEPVLQEVVTLPGMEENDLLTLACSTETHNHHPLAQAVVAEAQRRGLSPLAHEVCEYYLGMGMRAVINGREMLVGNSKLLSMFDAHNSILADEFDRMSRKGLTVLHVFQDKQPLGLMGFASQVRPEAKRVLDRLRAMGVRRIVLITGDEENSARQLAESLGIEECHASLMPEEKAEIVRKAMTESWKTMVVGDGINDALALTSADVGVAIGTAGSEVAVEAADIALASDDLDALADVYGLSQKTLGIVRQNFWIATGSNLVGVSLGALGLLSPVAAGLVHMGHSLGVLANSSRLLGFHKKMP</sequence>
<feature type="transmembrane region" description="Helical" evidence="10">
    <location>
        <begin position="130"/>
        <end position="149"/>
    </location>
</feature>
<keyword evidence="14" id="KW-1185">Reference proteome</keyword>